<dbReference type="Gene3D" id="3.40.50.1360">
    <property type="match status" value="1"/>
</dbReference>
<dbReference type="RefSeq" id="WP_065738373.1">
    <property type="nucleotide sequence ID" value="NZ_CAMLFG010000007.1"/>
</dbReference>
<keyword evidence="2" id="KW-0805">Transcription regulation</keyword>
<organism evidence="6 7">
    <name type="scientific">Gilliamella apicola</name>
    <dbReference type="NCBI Taxonomy" id="1196095"/>
    <lineage>
        <taxon>Bacteria</taxon>
        <taxon>Pseudomonadati</taxon>
        <taxon>Pseudomonadota</taxon>
        <taxon>Gammaproteobacteria</taxon>
        <taxon>Orbales</taxon>
        <taxon>Orbaceae</taxon>
        <taxon>Gilliamella</taxon>
    </lineage>
</organism>
<dbReference type="Pfam" id="PF04198">
    <property type="entry name" value="Sugar-bind"/>
    <property type="match status" value="1"/>
</dbReference>
<accession>A0A1B9JKN0</accession>
<dbReference type="Proteomes" id="UP000319483">
    <property type="component" value="Unassembled WGS sequence"/>
</dbReference>
<proteinExistence type="inferred from homology"/>
<feature type="domain" description="Sugar-binding" evidence="5">
    <location>
        <begin position="69"/>
        <end position="321"/>
    </location>
</feature>
<dbReference type="GO" id="GO:0003677">
    <property type="term" value="F:DNA binding"/>
    <property type="evidence" value="ECO:0007669"/>
    <property type="project" value="UniProtKB-KW"/>
</dbReference>
<evidence type="ECO:0000256" key="4">
    <source>
        <dbReference type="ARBA" id="ARBA00023163"/>
    </source>
</evidence>
<evidence type="ECO:0000256" key="1">
    <source>
        <dbReference type="ARBA" id="ARBA00010466"/>
    </source>
</evidence>
<dbReference type="InterPro" id="IPR007324">
    <property type="entry name" value="Sugar-bd_dom_put"/>
</dbReference>
<comment type="similarity">
    <text evidence="1">Belongs to the SorC transcriptional regulatory family.</text>
</comment>
<evidence type="ECO:0000313" key="7">
    <source>
        <dbReference type="Proteomes" id="UP000319483"/>
    </source>
</evidence>
<dbReference type="OrthoDB" id="9808171at2"/>
<keyword evidence="3" id="KW-0238">DNA-binding</keyword>
<dbReference type="InterPro" id="IPR036390">
    <property type="entry name" value="WH_DNA-bd_sf"/>
</dbReference>
<comment type="caution">
    <text evidence="6">The sequence shown here is derived from an EMBL/GenBank/DDBJ whole genome shotgun (WGS) entry which is preliminary data.</text>
</comment>
<evidence type="ECO:0000256" key="2">
    <source>
        <dbReference type="ARBA" id="ARBA00023015"/>
    </source>
</evidence>
<gene>
    <name evidence="6" type="ORF">FPQ15_12985</name>
</gene>
<dbReference type="EMBL" id="VMHM01000020">
    <property type="protein sequence ID" value="TSJ92879.1"/>
    <property type="molecule type" value="Genomic_DNA"/>
</dbReference>
<dbReference type="PANTHER" id="PTHR34294">
    <property type="entry name" value="TRANSCRIPTIONAL REGULATOR-RELATED"/>
    <property type="match status" value="1"/>
</dbReference>
<name>A0A1B9JKN0_9GAMM</name>
<protein>
    <submittedName>
        <fullName evidence="6">Sugar-binding transcriptional regulator</fullName>
    </submittedName>
</protein>
<dbReference type="AlphaFoldDB" id="A0A1B9JKN0"/>
<dbReference type="InterPro" id="IPR037171">
    <property type="entry name" value="NagB/RpiA_transferase-like"/>
</dbReference>
<keyword evidence="4" id="KW-0804">Transcription</keyword>
<dbReference type="SUPFAM" id="SSF46785">
    <property type="entry name" value="Winged helix' DNA-binding domain"/>
    <property type="match status" value="1"/>
</dbReference>
<dbReference type="SUPFAM" id="SSF100950">
    <property type="entry name" value="NagB/RpiA/CoA transferase-like"/>
    <property type="match status" value="1"/>
</dbReference>
<dbReference type="InterPro" id="IPR051054">
    <property type="entry name" value="SorC_transcr_regulators"/>
</dbReference>
<evidence type="ECO:0000313" key="6">
    <source>
        <dbReference type="EMBL" id="TSJ92879.1"/>
    </source>
</evidence>
<dbReference type="GO" id="GO:0030246">
    <property type="term" value="F:carbohydrate binding"/>
    <property type="evidence" value="ECO:0007669"/>
    <property type="project" value="InterPro"/>
</dbReference>
<dbReference type="PANTHER" id="PTHR34294:SF1">
    <property type="entry name" value="TRANSCRIPTIONAL REGULATOR LSRR"/>
    <property type="match status" value="1"/>
</dbReference>
<evidence type="ECO:0000256" key="3">
    <source>
        <dbReference type="ARBA" id="ARBA00023125"/>
    </source>
</evidence>
<evidence type="ECO:0000259" key="5">
    <source>
        <dbReference type="Pfam" id="PF04198"/>
    </source>
</evidence>
<dbReference type="Gene3D" id="1.10.10.60">
    <property type="entry name" value="Homeodomain-like"/>
    <property type="match status" value="1"/>
</dbReference>
<reference evidence="6 7" key="1">
    <citation type="submission" date="2019-07" db="EMBL/GenBank/DDBJ databases">
        <title>Gilliamella genomes.</title>
        <authorList>
            <person name="Zheng H."/>
        </authorList>
    </citation>
    <scope>NUCLEOTIDE SEQUENCE [LARGE SCALE GENOMIC DNA]</scope>
    <source>
        <strain evidence="6 7">W8127</strain>
    </source>
</reference>
<sequence length="323" mass="36667">MINQNFRNDEFEQHKMLIKIAQLYYEENKTQSEIAKIVNIHRSSISRMLKTIRELGIVSISINYNLLPDIALEEKIRKKYHLKQVIVVPVNLDIDNESKNQIVCNVASNVLLKNITENDVIGVSWGRSINYIVNSLKNDNATFENVTIVPMIGGPSGKIETKYHVNNIAYKLSDKLKSNAILIDYPAIVDTANLKTEIEKTQHMKELNNWWNKITVALFSIGCPAISKNSIWYGFYGELFQKITNKKIVGDILSRFYDKNGKELQTPFHDQIIGVTLENLKKIPLKICASGDAEKLNSLIAALNANYIDILVISDEMANQLAN</sequence>